<comment type="caution">
    <text evidence="2">The sequence shown here is derived from an EMBL/GenBank/DDBJ whole genome shotgun (WGS) entry which is preliminary data.</text>
</comment>
<feature type="compositionally biased region" description="Low complexity" evidence="1">
    <location>
        <begin position="173"/>
        <end position="188"/>
    </location>
</feature>
<dbReference type="Proteomes" id="UP000675880">
    <property type="component" value="Unassembled WGS sequence"/>
</dbReference>
<gene>
    <name evidence="2" type="ORF">NSPZN2_60063</name>
</gene>
<feature type="region of interest" description="Disordered" evidence="1">
    <location>
        <begin position="11"/>
        <end position="102"/>
    </location>
</feature>
<dbReference type="RefSeq" id="WP_213043921.1">
    <property type="nucleotide sequence ID" value="NZ_CAJNBJ010000019.1"/>
</dbReference>
<feature type="region of interest" description="Disordered" evidence="1">
    <location>
        <begin position="116"/>
        <end position="250"/>
    </location>
</feature>
<dbReference type="EMBL" id="CAJNBJ010000019">
    <property type="protein sequence ID" value="CAE6792206.1"/>
    <property type="molecule type" value="Genomic_DNA"/>
</dbReference>
<sequence>MSDFVTRLVERQAGTVAMVQPRTPSMFAPAGSRTGLSEFPVVDSLLPPADANQAPPTSIRQGDHEGGLLTQTDQRERRPPAPASRPTPHAVQGPRQAESSLAPLVRNASAVVPQPTHETLASPHVSSVTIRNTAPSRQRGTTQPNIAGRLGSAPLPPTARIEPPPRLVETRQAMPRSSAAAPPSLASGSGTGRRTQQINVAPTEPPVEVTIGRIEVTAVSTAPDTKRKPATRRPAMSLEDYLTRRQGGRS</sequence>
<reference evidence="2 3" key="1">
    <citation type="submission" date="2021-02" db="EMBL/GenBank/DDBJ databases">
        <authorList>
            <person name="Han P."/>
        </authorList>
    </citation>
    <scope>NUCLEOTIDE SEQUENCE [LARGE SCALE GENOMIC DNA]</scope>
    <source>
        <strain evidence="2">Candidatus Nitrospira sp. ZN2</strain>
    </source>
</reference>
<evidence type="ECO:0000313" key="2">
    <source>
        <dbReference type="EMBL" id="CAE6792206.1"/>
    </source>
</evidence>
<name>A0ABN7MCT2_9BACT</name>
<evidence type="ECO:0000313" key="3">
    <source>
        <dbReference type="Proteomes" id="UP000675880"/>
    </source>
</evidence>
<keyword evidence="3" id="KW-1185">Reference proteome</keyword>
<accession>A0ABN7MCT2</accession>
<proteinExistence type="predicted"/>
<evidence type="ECO:0000256" key="1">
    <source>
        <dbReference type="SAM" id="MobiDB-lite"/>
    </source>
</evidence>
<feature type="compositionally biased region" description="Polar residues" evidence="1">
    <location>
        <begin position="116"/>
        <end position="145"/>
    </location>
</feature>
<organism evidence="2 3">
    <name type="scientific">Nitrospira defluvii</name>
    <dbReference type="NCBI Taxonomy" id="330214"/>
    <lineage>
        <taxon>Bacteria</taxon>
        <taxon>Pseudomonadati</taxon>
        <taxon>Nitrospirota</taxon>
        <taxon>Nitrospiria</taxon>
        <taxon>Nitrospirales</taxon>
        <taxon>Nitrospiraceae</taxon>
        <taxon>Nitrospira</taxon>
    </lineage>
</organism>
<protein>
    <submittedName>
        <fullName evidence="2">Uncharacterized protein</fullName>
    </submittedName>
</protein>
<feature type="compositionally biased region" description="Pro residues" evidence="1">
    <location>
        <begin position="154"/>
        <end position="166"/>
    </location>
</feature>